<feature type="transmembrane region" description="Helical" evidence="7">
    <location>
        <begin position="109"/>
        <end position="129"/>
    </location>
</feature>
<dbReference type="InterPro" id="IPR045621">
    <property type="entry name" value="BPD_transp_1_N"/>
</dbReference>
<proteinExistence type="inferred from homology"/>
<evidence type="ECO:0000256" key="2">
    <source>
        <dbReference type="ARBA" id="ARBA00022448"/>
    </source>
</evidence>
<evidence type="ECO:0000256" key="5">
    <source>
        <dbReference type="ARBA" id="ARBA00022989"/>
    </source>
</evidence>
<dbReference type="RefSeq" id="WP_203195915.1">
    <property type="nucleotide sequence ID" value="NZ_CP063362.1"/>
</dbReference>
<dbReference type="Proteomes" id="UP000596427">
    <property type="component" value="Chromosome"/>
</dbReference>
<dbReference type="GO" id="GO:0055085">
    <property type="term" value="P:transmembrane transport"/>
    <property type="evidence" value="ECO:0007669"/>
    <property type="project" value="InterPro"/>
</dbReference>
<sequence length="330" mass="35494">MTTRRLPRILKAVRRTALQAVPTVIGILILNFFLLRLTPGDAADALAGEAGAATVETLAALKSKFGLDLPVLEQLGGYLSNLAHFSLGVSPRYNQPVAELIAARLPNTLSLMGLALVFALLIGITLGALMASFAGRPTDRVLSVVALLFYSIPSFWIGLMLIVLFSVKLGWLPTGGAETIGANLTGWDAVLDRARYQILPALSLALFYVAIYARLTRDDMIEVRTQDHVRTARAKGLSPFAVTRDHVLRNALIPVTTMAGIHLAGLMGGAVVVETVFSWPGLGRLAYEAVMGRDFHVLLGILLLSSLLVVAVNAAIDILQAWLDPRIEVR</sequence>
<organism evidence="9 10">
    <name type="scientific">Xanthobacter dioxanivorans</name>
    <dbReference type="NCBI Taxonomy" id="2528964"/>
    <lineage>
        <taxon>Bacteria</taxon>
        <taxon>Pseudomonadati</taxon>
        <taxon>Pseudomonadota</taxon>
        <taxon>Alphaproteobacteria</taxon>
        <taxon>Hyphomicrobiales</taxon>
        <taxon>Xanthobacteraceae</taxon>
        <taxon>Xanthobacter</taxon>
    </lineage>
</organism>
<accession>A0A974PSJ5</accession>
<dbReference type="PANTHER" id="PTHR43163">
    <property type="entry name" value="DIPEPTIDE TRANSPORT SYSTEM PERMEASE PROTEIN DPPB-RELATED"/>
    <property type="match status" value="1"/>
</dbReference>
<dbReference type="Gene3D" id="1.10.3720.10">
    <property type="entry name" value="MetI-like"/>
    <property type="match status" value="1"/>
</dbReference>
<keyword evidence="10" id="KW-1185">Reference proteome</keyword>
<keyword evidence="3" id="KW-1003">Cell membrane</keyword>
<feature type="transmembrane region" description="Helical" evidence="7">
    <location>
        <begin position="12"/>
        <end position="34"/>
    </location>
</feature>
<evidence type="ECO:0000313" key="9">
    <source>
        <dbReference type="EMBL" id="QRG08998.1"/>
    </source>
</evidence>
<dbReference type="InterPro" id="IPR000515">
    <property type="entry name" value="MetI-like"/>
</dbReference>
<evidence type="ECO:0000256" key="4">
    <source>
        <dbReference type="ARBA" id="ARBA00022692"/>
    </source>
</evidence>
<keyword evidence="6 7" id="KW-0472">Membrane</keyword>
<evidence type="ECO:0000313" key="10">
    <source>
        <dbReference type="Proteomes" id="UP000596427"/>
    </source>
</evidence>
<dbReference type="Pfam" id="PF19300">
    <property type="entry name" value="BPD_transp_1_N"/>
    <property type="match status" value="1"/>
</dbReference>
<comment type="similarity">
    <text evidence="7">Belongs to the binding-protein-dependent transport system permease family.</text>
</comment>
<gene>
    <name evidence="9" type="ORF">EZH22_12430</name>
</gene>
<evidence type="ECO:0000259" key="8">
    <source>
        <dbReference type="PROSITE" id="PS50928"/>
    </source>
</evidence>
<evidence type="ECO:0000256" key="1">
    <source>
        <dbReference type="ARBA" id="ARBA00004651"/>
    </source>
</evidence>
<feature type="transmembrane region" description="Helical" evidence="7">
    <location>
        <begin position="297"/>
        <end position="323"/>
    </location>
</feature>
<evidence type="ECO:0000256" key="7">
    <source>
        <dbReference type="RuleBase" id="RU363032"/>
    </source>
</evidence>
<dbReference type="InterPro" id="IPR035906">
    <property type="entry name" value="MetI-like_sf"/>
</dbReference>
<dbReference type="CDD" id="cd06261">
    <property type="entry name" value="TM_PBP2"/>
    <property type="match status" value="1"/>
</dbReference>
<comment type="subcellular location">
    <subcellularLocation>
        <location evidence="1 7">Cell membrane</location>
        <topology evidence="1 7">Multi-pass membrane protein</topology>
    </subcellularLocation>
</comment>
<feature type="transmembrane region" description="Helical" evidence="7">
    <location>
        <begin position="141"/>
        <end position="165"/>
    </location>
</feature>
<dbReference type="EMBL" id="CP063362">
    <property type="protein sequence ID" value="QRG08998.1"/>
    <property type="molecule type" value="Genomic_DNA"/>
</dbReference>
<dbReference type="PROSITE" id="PS50928">
    <property type="entry name" value="ABC_TM1"/>
    <property type="match status" value="1"/>
</dbReference>
<dbReference type="GO" id="GO:0005886">
    <property type="term" value="C:plasma membrane"/>
    <property type="evidence" value="ECO:0007669"/>
    <property type="project" value="UniProtKB-SubCell"/>
</dbReference>
<dbReference type="Pfam" id="PF00528">
    <property type="entry name" value="BPD_transp_1"/>
    <property type="match status" value="1"/>
</dbReference>
<dbReference type="KEGG" id="xdi:EZH22_12430"/>
<keyword evidence="4 7" id="KW-0812">Transmembrane</keyword>
<keyword evidence="5 7" id="KW-1133">Transmembrane helix</keyword>
<feature type="transmembrane region" description="Helical" evidence="7">
    <location>
        <begin position="251"/>
        <end position="277"/>
    </location>
</feature>
<name>A0A974PSJ5_9HYPH</name>
<dbReference type="PANTHER" id="PTHR43163:SF9">
    <property type="entry name" value="ABC TRANSPORTER PERMEASE PROTEIN"/>
    <property type="match status" value="1"/>
</dbReference>
<protein>
    <submittedName>
        <fullName evidence="9">ABC transporter permease</fullName>
    </submittedName>
</protein>
<feature type="domain" description="ABC transmembrane type-1" evidence="8">
    <location>
        <begin position="105"/>
        <end position="320"/>
    </location>
</feature>
<evidence type="ECO:0000256" key="3">
    <source>
        <dbReference type="ARBA" id="ARBA00022475"/>
    </source>
</evidence>
<evidence type="ECO:0000256" key="6">
    <source>
        <dbReference type="ARBA" id="ARBA00023136"/>
    </source>
</evidence>
<dbReference type="SUPFAM" id="SSF161098">
    <property type="entry name" value="MetI-like"/>
    <property type="match status" value="1"/>
</dbReference>
<feature type="transmembrane region" description="Helical" evidence="7">
    <location>
        <begin position="196"/>
        <end position="215"/>
    </location>
</feature>
<dbReference type="AlphaFoldDB" id="A0A974PSJ5"/>
<keyword evidence="2 7" id="KW-0813">Transport</keyword>
<reference evidence="9 10" key="1">
    <citation type="submission" date="2020-10" db="EMBL/GenBank/DDBJ databases">
        <title>Degradation of 1,4-Dioxane by Xanthobacter sp. YN2, via a Novel Group-2 Soluble Di-Iron Monooxygenase.</title>
        <authorList>
            <person name="Ma F."/>
            <person name="Wang Y."/>
            <person name="Yang J."/>
            <person name="Guo H."/>
            <person name="Su D."/>
            <person name="Yu L."/>
        </authorList>
    </citation>
    <scope>NUCLEOTIDE SEQUENCE [LARGE SCALE GENOMIC DNA]</scope>
    <source>
        <strain evidence="9 10">YN2</strain>
    </source>
</reference>